<dbReference type="PROSITE" id="PS50043">
    <property type="entry name" value="HTH_LUXR_2"/>
    <property type="match status" value="1"/>
</dbReference>
<evidence type="ECO:0000313" key="6">
    <source>
        <dbReference type="Proteomes" id="UP000564836"/>
    </source>
</evidence>
<reference evidence="4" key="2">
    <citation type="submission" date="2020-06" db="EMBL/GenBank/DDBJ databases">
        <title>Whole Genome Sequence of Bradyrhizobium sp. Strain 323S2.</title>
        <authorList>
            <person name="Bromfield E.S.P."/>
        </authorList>
    </citation>
    <scope>NUCLEOTIDE SEQUENCE [LARGE SCALE GENOMIC DNA]</scope>
    <source>
        <strain evidence="4">323S2</strain>
    </source>
</reference>
<dbReference type="CDD" id="cd06170">
    <property type="entry name" value="LuxR_C_like"/>
    <property type="match status" value="1"/>
</dbReference>
<proteinExistence type="predicted"/>
<evidence type="ECO:0000259" key="2">
    <source>
        <dbReference type="PROSITE" id="PS50043"/>
    </source>
</evidence>
<dbReference type="GO" id="GO:0003677">
    <property type="term" value="F:DNA binding"/>
    <property type="evidence" value="ECO:0007669"/>
    <property type="project" value="UniProtKB-KW"/>
</dbReference>
<feature type="domain" description="HTH luxR-type" evidence="2">
    <location>
        <begin position="163"/>
        <end position="228"/>
    </location>
</feature>
<dbReference type="EMBL" id="JACBFH010000004">
    <property type="protein sequence ID" value="NYY96863.1"/>
    <property type="molecule type" value="Genomic_DNA"/>
</dbReference>
<accession>A0A7Z0QLP0</accession>
<reference evidence="5 6" key="3">
    <citation type="journal article" date="2022" name="Int. J. Syst. Evol. Microbiol.">
        <title>Strains of Bradyrhizobium barranii sp. nov. associated with legumes native to Canada are symbionts of soybeans and belong to different subspecies (subsp. barranii subsp. nov. and subsp. apii subsp. nov.) and symbiovars (sv. glycinearum and sv. septentrionale).</title>
        <authorList>
            <person name="Bromfield E.S.P."/>
            <person name="Cloutier S."/>
            <person name="Wasai-Hara S."/>
            <person name="Minamisawa K."/>
        </authorList>
    </citation>
    <scope>NUCLEOTIDE SEQUENCE [LARGE SCALE GENOMIC DNA]</scope>
    <source>
        <strain evidence="6">323S2</strain>
        <plasmid evidence="5 6">pBb323S2a</plasmid>
    </source>
</reference>
<organism evidence="4">
    <name type="scientific">Bradyrhizobium barranii subsp. barranii</name>
    <dbReference type="NCBI Taxonomy" id="2823807"/>
    <lineage>
        <taxon>Bacteria</taxon>
        <taxon>Pseudomonadati</taxon>
        <taxon>Pseudomonadota</taxon>
        <taxon>Alphaproteobacteria</taxon>
        <taxon>Hyphomicrobiales</taxon>
        <taxon>Nitrobacteraceae</taxon>
        <taxon>Bradyrhizobium</taxon>
        <taxon>Bradyrhizobium barranii</taxon>
    </lineage>
</organism>
<dbReference type="PANTHER" id="PTHR43214">
    <property type="entry name" value="TWO-COMPONENT RESPONSE REGULATOR"/>
    <property type="match status" value="1"/>
</dbReference>
<dbReference type="PANTHER" id="PTHR43214:SF42">
    <property type="entry name" value="TRANSCRIPTIONAL REGULATORY PROTEIN DESR"/>
    <property type="match status" value="1"/>
</dbReference>
<dbReference type="InterPro" id="IPR000792">
    <property type="entry name" value="Tscrpt_reg_LuxR_C"/>
</dbReference>
<evidence type="ECO:0000313" key="4">
    <source>
        <dbReference type="EMBL" id="NYY96863.1"/>
    </source>
</evidence>
<evidence type="ECO:0000313" key="5">
    <source>
        <dbReference type="EMBL" id="UGX89757.1"/>
    </source>
</evidence>
<protein>
    <submittedName>
        <fullName evidence="4">Response regulator transcription factor</fullName>
    </submittedName>
</protein>
<sequence length="262" mass="29055">MGSKNLRRIVLVGNGSFLKEGVTRLLRSANFRVATSVSRAEDFLSSNVHPRQLLFLIVHTCDDFVVVAEQIELLRRSSPGGRIAVVTDCYRQEEMTAAFRTGSNGYFVDVMKSDVFIKSIELVMIGEVVFPRAFLGLVFGPEGAPRDHVGPSDANHEFFATPRDAVIPQLSPREKAILRCLVEGESNKSIARKFQITEGTVKCHVKATLRKIRVNNRTQAAIWEMRNRSLARTTSDSSLPALAMPWYPAIDGSMPPAASKLH</sequence>
<dbReference type="SUPFAM" id="SSF46894">
    <property type="entry name" value="C-terminal effector domain of the bipartite response regulators"/>
    <property type="match status" value="1"/>
</dbReference>
<keyword evidence="1" id="KW-0238">DNA-binding</keyword>
<dbReference type="SMART" id="SM00421">
    <property type="entry name" value="HTH_LUXR"/>
    <property type="match status" value="1"/>
</dbReference>
<dbReference type="RefSeq" id="WP_166354244.1">
    <property type="nucleotide sequence ID" value="NZ_CP049700.1"/>
</dbReference>
<gene>
    <name evidence="5" type="ORF">G6321_00001365</name>
    <name evidence="3" type="ORF">G6321_50600</name>
    <name evidence="4" type="ORF">G6321_54265</name>
</gene>
<dbReference type="Proteomes" id="UP000564836">
    <property type="component" value="Plasmid pBb323S2a"/>
</dbReference>
<dbReference type="InterPro" id="IPR016032">
    <property type="entry name" value="Sig_transdc_resp-reg_C-effctor"/>
</dbReference>
<dbReference type="PRINTS" id="PR00038">
    <property type="entry name" value="HTHLUXR"/>
</dbReference>
<dbReference type="EMBL" id="CP088278">
    <property type="protein sequence ID" value="UGX89757.1"/>
    <property type="molecule type" value="Genomic_DNA"/>
</dbReference>
<dbReference type="PROSITE" id="PS00622">
    <property type="entry name" value="HTH_LUXR_1"/>
    <property type="match status" value="1"/>
</dbReference>
<name>A0A7Z0QLP0_9BRAD</name>
<dbReference type="GO" id="GO:0006355">
    <property type="term" value="P:regulation of DNA-templated transcription"/>
    <property type="evidence" value="ECO:0007669"/>
    <property type="project" value="InterPro"/>
</dbReference>
<geneLocation type="plasmid" evidence="5 6">
    <name>pBb323S2a</name>
</geneLocation>
<dbReference type="EMBL" id="JACBFH010000003">
    <property type="protein sequence ID" value="NYY96342.1"/>
    <property type="molecule type" value="Genomic_DNA"/>
</dbReference>
<dbReference type="Gene3D" id="3.40.50.2300">
    <property type="match status" value="1"/>
</dbReference>
<dbReference type="InterPro" id="IPR039420">
    <property type="entry name" value="WalR-like"/>
</dbReference>
<keyword evidence="5" id="KW-0614">Plasmid</keyword>
<dbReference type="AlphaFoldDB" id="A0A7Z0QLP0"/>
<evidence type="ECO:0000256" key="1">
    <source>
        <dbReference type="ARBA" id="ARBA00023125"/>
    </source>
</evidence>
<evidence type="ECO:0000313" key="3">
    <source>
        <dbReference type="EMBL" id="NYY96342.1"/>
    </source>
</evidence>
<dbReference type="Pfam" id="PF00196">
    <property type="entry name" value="GerE"/>
    <property type="match status" value="1"/>
</dbReference>
<reference evidence="5 6" key="1">
    <citation type="journal article" date="2017" name="Syst. Appl. Microbiol.">
        <title>Soybeans inoculated with root zone soils of Canadian native legumes harbour diverse and novel Bradyrhizobium spp. that possess agricultural potential.</title>
        <authorList>
            <person name="Bromfield E.S.P."/>
            <person name="Cloutier S."/>
            <person name="Tambong J.T."/>
            <person name="Tran Thi T.V."/>
        </authorList>
    </citation>
    <scope>NUCLEOTIDE SEQUENCE [LARGE SCALE GENOMIC DNA]</scope>
    <source>
        <strain evidence="5 6">323S2</strain>
    </source>
</reference>